<protein>
    <submittedName>
        <fullName evidence="2">Uncharacterized protein</fullName>
    </submittedName>
</protein>
<accession>A0A6C0EJL1</accession>
<dbReference type="InterPro" id="IPR004027">
    <property type="entry name" value="SEC_C_motif"/>
</dbReference>
<dbReference type="SUPFAM" id="SSF103642">
    <property type="entry name" value="Sec-C motif"/>
    <property type="match status" value="1"/>
</dbReference>
<name>A0A6C0EJL1_9ZZZZ</name>
<reference evidence="2" key="1">
    <citation type="journal article" date="2020" name="Nature">
        <title>Giant virus diversity and host interactions through global metagenomics.</title>
        <authorList>
            <person name="Schulz F."/>
            <person name="Roux S."/>
            <person name="Paez-Espino D."/>
            <person name="Jungbluth S."/>
            <person name="Walsh D.A."/>
            <person name="Denef V.J."/>
            <person name="McMahon K.D."/>
            <person name="Konstantinidis K.T."/>
            <person name="Eloe-Fadrosh E.A."/>
            <person name="Kyrpides N.C."/>
            <person name="Woyke T."/>
        </authorList>
    </citation>
    <scope>NUCLEOTIDE SEQUENCE</scope>
    <source>
        <strain evidence="2">GVMAG-M-3300005589-24</strain>
    </source>
</reference>
<evidence type="ECO:0000313" key="2">
    <source>
        <dbReference type="EMBL" id="QHT29356.1"/>
    </source>
</evidence>
<keyword evidence="1" id="KW-0175">Coiled coil</keyword>
<dbReference type="Pfam" id="PF02810">
    <property type="entry name" value="SEC-C"/>
    <property type="match status" value="1"/>
</dbReference>
<organism evidence="2">
    <name type="scientific">viral metagenome</name>
    <dbReference type="NCBI Taxonomy" id="1070528"/>
    <lineage>
        <taxon>unclassified sequences</taxon>
        <taxon>metagenomes</taxon>
        <taxon>organismal metagenomes</taxon>
    </lineage>
</organism>
<proteinExistence type="predicted"/>
<evidence type="ECO:0000256" key="1">
    <source>
        <dbReference type="SAM" id="Coils"/>
    </source>
</evidence>
<dbReference type="EMBL" id="MN738876">
    <property type="protein sequence ID" value="QHT29356.1"/>
    <property type="molecule type" value="Genomic_DNA"/>
</dbReference>
<sequence length="101" mass="11776">MEHLDQKTKDIINSLDIMLDDLTDEQKQKLERVGRMVRNPNHMSANEAMKVVKELGIDIDEMQKKARKFRAQNMPPRQKKIPRNGPCSCGSGMKYKKCCWK</sequence>
<dbReference type="Gene3D" id="3.10.450.50">
    <property type="match status" value="1"/>
</dbReference>
<feature type="coiled-coil region" evidence="1">
    <location>
        <begin position="45"/>
        <end position="72"/>
    </location>
</feature>
<dbReference type="AlphaFoldDB" id="A0A6C0EJL1"/>